<evidence type="ECO:0000313" key="3">
    <source>
        <dbReference type="Proteomes" id="UP001224890"/>
    </source>
</evidence>
<dbReference type="RefSeq" id="XP_060428202.1">
    <property type="nucleotide sequence ID" value="XM_060575213.1"/>
</dbReference>
<protein>
    <submittedName>
        <fullName evidence="2">Uncharacterized protein</fullName>
    </submittedName>
</protein>
<feature type="chain" id="PRO_5042535753" evidence="1">
    <location>
        <begin position="20"/>
        <end position="75"/>
    </location>
</feature>
<proteinExistence type="predicted"/>
<keyword evidence="3" id="KW-1185">Reference proteome</keyword>
<evidence type="ECO:0000313" key="2">
    <source>
        <dbReference type="EMBL" id="KAK1674199.1"/>
    </source>
</evidence>
<sequence length="75" mass="8714">MEHWIVLFSFFPIWNPATGSFWITTQWLTVPYVSQVSGGYLGSSIYQTKNTSFRLVVLSLTFFPSRRISFFSSLH</sequence>
<name>A0AAJ0EWG8_9PEZI</name>
<gene>
    <name evidence="2" type="ORF">BDP55DRAFT_668105</name>
</gene>
<dbReference type="Proteomes" id="UP001224890">
    <property type="component" value="Unassembled WGS sequence"/>
</dbReference>
<dbReference type="GeneID" id="85459739"/>
<keyword evidence="1" id="KW-0732">Signal</keyword>
<reference evidence="2" key="1">
    <citation type="submission" date="2021-06" db="EMBL/GenBank/DDBJ databases">
        <title>Comparative genomics, transcriptomics and evolutionary studies reveal genomic signatures of adaptation to plant cell wall in hemibiotrophic fungi.</title>
        <authorList>
            <consortium name="DOE Joint Genome Institute"/>
            <person name="Baroncelli R."/>
            <person name="Diaz J.F."/>
            <person name="Benocci T."/>
            <person name="Peng M."/>
            <person name="Battaglia E."/>
            <person name="Haridas S."/>
            <person name="Andreopoulos W."/>
            <person name="Labutti K."/>
            <person name="Pangilinan J."/>
            <person name="Floch G.L."/>
            <person name="Makela M.R."/>
            <person name="Henrissat B."/>
            <person name="Grigoriev I.V."/>
            <person name="Crouch J.A."/>
            <person name="De Vries R.P."/>
            <person name="Sukno S.A."/>
            <person name="Thon M.R."/>
        </authorList>
    </citation>
    <scope>NUCLEOTIDE SEQUENCE</scope>
    <source>
        <strain evidence="2">CBS 193.32</strain>
    </source>
</reference>
<accession>A0AAJ0EWG8</accession>
<feature type="signal peptide" evidence="1">
    <location>
        <begin position="1"/>
        <end position="19"/>
    </location>
</feature>
<dbReference type="AlphaFoldDB" id="A0AAJ0EWG8"/>
<evidence type="ECO:0000256" key="1">
    <source>
        <dbReference type="SAM" id="SignalP"/>
    </source>
</evidence>
<organism evidence="2 3">
    <name type="scientific">Colletotrichum godetiae</name>
    <dbReference type="NCBI Taxonomy" id="1209918"/>
    <lineage>
        <taxon>Eukaryota</taxon>
        <taxon>Fungi</taxon>
        <taxon>Dikarya</taxon>
        <taxon>Ascomycota</taxon>
        <taxon>Pezizomycotina</taxon>
        <taxon>Sordariomycetes</taxon>
        <taxon>Hypocreomycetidae</taxon>
        <taxon>Glomerellales</taxon>
        <taxon>Glomerellaceae</taxon>
        <taxon>Colletotrichum</taxon>
        <taxon>Colletotrichum acutatum species complex</taxon>
    </lineage>
</organism>
<comment type="caution">
    <text evidence="2">The sequence shown here is derived from an EMBL/GenBank/DDBJ whole genome shotgun (WGS) entry which is preliminary data.</text>
</comment>
<dbReference type="EMBL" id="JAHMHR010000027">
    <property type="protein sequence ID" value="KAK1674199.1"/>
    <property type="molecule type" value="Genomic_DNA"/>
</dbReference>